<evidence type="ECO:0000313" key="4">
    <source>
        <dbReference type="Proteomes" id="UP000241206"/>
    </source>
</evidence>
<keyword evidence="4" id="KW-1185">Reference proteome</keyword>
<evidence type="ECO:0000259" key="1">
    <source>
        <dbReference type="PROSITE" id="PS50883"/>
    </source>
</evidence>
<protein>
    <submittedName>
        <fullName evidence="3">GGDEF-domain containing protein</fullName>
    </submittedName>
</protein>
<dbReference type="AlphaFoldDB" id="A0A2T4I794"/>
<dbReference type="InterPro" id="IPR000160">
    <property type="entry name" value="GGDEF_dom"/>
</dbReference>
<evidence type="ECO:0000313" key="3">
    <source>
        <dbReference type="EMBL" id="PTD26941.1"/>
    </source>
</evidence>
<dbReference type="Proteomes" id="UP000241206">
    <property type="component" value="Unassembled WGS sequence"/>
</dbReference>
<dbReference type="PANTHER" id="PTHR33121:SF70">
    <property type="entry name" value="SIGNALING PROTEIN YKOW"/>
    <property type="match status" value="1"/>
</dbReference>
<feature type="domain" description="EAL" evidence="1">
    <location>
        <begin position="225"/>
        <end position="474"/>
    </location>
</feature>
<organism evidence="3 4">
    <name type="scientific">Edaphosphingomonas fennica</name>
    <dbReference type="NCBI Taxonomy" id="114404"/>
    <lineage>
        <taxon>Bacteria</taxon>
        <taxon>Pseudomonadati</taxon>
        <taxon>Pseudomonadota</taxon>
        <taxon>Alphaproteobacteria</taxon>
        <taxon>Sphingomonadales</taxon>
        <taxon>Rhizorhabdaceae</taxon>
        <taxon>Edaphosphingomonas</taxon>
    </lineage>
</organism>
<gene>
    <name evidence="3" type="ORF">CV103_02555</name>
</gene>
<dbReference type="SMART" id="SM00052">
    <property type="entry name" value="EAL"/>
    <property type="match status" value="1"/>
</dbReference>
<proteinExistence type="predicted"/>
<name>A0A2T4I794_9SPHN</name>
<dbReference type="SUPFAM" id="SSF55073">
    <property type="entry name" value="Nucleotide cyclase"/>
    <property type="match status" value="1"/>
</dbReference>
<dbReference type="InterPro" id="IPR035919">
    <property type="entry name" value="EAL_sf"/>
</dbReference>
<dbReference type="PROSITE" id="PS50887">
    <property type="entry name" value="GGDEF"/>
    <property type="match status" value="1"/>
</dbReference>
<dbReference type="InterPro" id="IPR050706">
    <property type="entry name" value="Cyclic-di-GMP_PDE-like"/>
</dbReference>
<dbReference type="SMART" id="SM00267">
    <property type="entry name" value="GGDEF"/>
    <property type="match status" value="1"/>
</dbReference>
<dbReference type="EMBL" id="PHHF01000012">
    <property type="protein sequence ID" value="PTD26941.1"/>
    <property type="molecule type" value="Genomic_DNA"/>
</dbReference>
<dbReference type="Pfam" id="PF00990">
    <property type="entry name" value="GGDEF"/>
    <property type="match status" value="1"/>
</dbReference>
<dbReference type="InterPro" id="IPR001633">
    <property type="entry name" value="EAL_dom"/>
</dbReference>
<dbReference type="Pfam" id="PF00563">
    <property type="entry name" value="EAL"/>
    <property type="match status" value="1"/>
</dbReference>
<dbReference type="PANTHER" id="PTHR33121">
    <property type="entry name" value="CYCLIC DI-GMP PHOSPHODIESTERASE PDEF"/>
    <property type="match status" value="1"/>
</dbReference>
<feature type="domain" description="GGDEF" evidence="2">
    <location>
        <begin position="84"/>
        <end position="216"/>
    </location>
</feature>
<dbReference type="CDD" id="cd01948">
    <property type="entry name" value="EAL"/>
    <property type="match status" value="1"/>
</dbReference>
<sequence>MILSSRVQDAVMRARRGAKDILGSALHRITGFLGTASGTGIPCDTGTAAHDDGPGGWIDPVTTLPDRRTIARLFDDLRARLEGGPVAMLIVNLDRFSMVNDVCGHEAGDLVLRVTAERLRRLARASGAALAHLGGDEYACLMPGDAASATEIARRMVDQVAEPIAVAGGVVEVGASIGIADSAAIDGRADDLLRVAGVALSRAKNDGGATFRTFEPAMDFDLRDRVRLESDLRAGIARGEVVPFYQPILSLQSGHLVGFESLARWRHPIRGIIDPAVFIPIAEDVDLINDLSFALLRQACRDARDWPGHLTLSINISPLQIRRPDLAIRLLQTLYAGGLAPGRLILEITESALVEDIAAARATILSLRNAGVKVALDDFGTGYSSLHHLRELQFDRIKIDRSFIATLDSFAGGKIVRAIVDLGHGLGMPVTAEGVETIEQADTLSLLGCAYGQGFLFGRPLPAAEALAAVDTRHPMIDPRRATG</sequence>
<dbReference type="SUPFAM" id="SSF141868">
    <property type="entry name" value="EAL domain-like"/>
    <property type="match status" value="1"/>
</dbReference>
<reference evidence="3 4" key="1">
    <citation type="submission" date="2017-11" db="EMBL/GenBank/DDBJ databases">
        <title>Sphingomonas oleivorans sp. nov., isolated from oil-contaminated soil.</title>
        <authorList>
            <person name="Wang L."/>
            <person name="Chen L."/>
        </authorList>
    </citation>
    <scope>NUCLEOTIDE SEQUENCE [LARGE SCALE GENOMIC DNA]</scope>
    <source>
        <strain evidence="3 4">K101</strain>
    </source>
</reference>
<dbReference type="InterPro" id="IPR043128">
    <property type="entry name" value="Rev_trsase/Diguanyl_cyclase"/>
</dbReference>
<dbReference type="Gene3D" id="3.20.20.450">
    <property type="entry name" value="EAL domain"/>
    <property type="match status" value="1"/>
</dbReference>
<evidence type="ECO:0000259" key="2">
    <source>
        <dbReference type="PROSITE" id="PS50887"/>
    </source>
</evidence>
<dbReference type="GO" id="GO:0071111">
    <property type="term" value="F:cyclic-guanylate-specific phosphodiesterase activity"/>
    <property type="evidence" value="ECO:0007669"/>
    <property type="project" value="InterPro"/>
</dbReference>
<dbReference type="NCBIfam" id="TIGR00254">
    <property type="entry name" value="GGDEF"/>
    <property type="match status" value="1"/>
</dbReference>
<accession>A0A2T4I794</accession>
<dbReference type="CDD" id="cd01949">
    <property type="entry name" value="GGDEF"/>
    <property type="match status" value="1"/>
</dbReference>
<dbReference type="InterPro" id="IPR029787">
    <property type="entry name" value="Nucleotide_cyclase"/>
</dbReference>
<dbReference type="Gene3D" id="3.30.70.270">
    <property type="match status" value="1"/>
</dbReference>
<comment type="caution">
    <text evidence="3">The sequence shown here is derived from an EMBL/GenBank/DDBJ whole genome shotgun (WGS) entry which is preliminary data.</text>
</comment>
<dbReference type="PROSITE" id="PS50883">
    <property type="entry name" value="EAL"/>
    <property type="match status" value="1"/>
</dbReference>